<gene>
    <name evidence="2" type="ORF">J2X21_000470</name>
</gene>
<feature type="region of interest" description="Disordered" evidence="1">
    <location>
        <begin position="89"/>
        <end position="118"/>
    </location>
</feature>
<dbReference type="RefSeq" id="WP_310324388.1">
    <property type="nucleotide sequence ID" value="NZ_JAVDXV010000001.1"/>
</dbReference>
<evidence type="ECO:0000313" key="3">
    <source>
        <dbReference type="Proteomes" id="UP001180825"/>
    </source>
</evidence>
<evidence type="ECO:0000313" key="2">
    <source>
        <dbReference type="EMBL" id="MDR7331358.1"/>
    </source>
</evidence>
<dbReference type="EMBL" id="JAVDXV010000001">
    <property type="protein sequence ID" value="MDR7331358.1"/>
    <property type="molecule type" value="Genomic_DNA"/>
</dbReference>
<sequence length="118" mass="12782">MAGIVWKMVAFGNQLTGRLLSDLQRGRFLLGIVVYWLEGQGDEAQPACQFFAGTELTQALAWAEDRRRAGHAHVSISTELADHVGKAGVSAVEGGRTPDGEAYEWSKAGRAGKVRRGR</sequence>
<reference evidence="2 3" key="1">
    <citation type="submission" date="2023-07" db="EMBL/GenBank/DDBJ databases">
        <title>Sorghum-associated microbial communities from plants grown in Nebraska, USA.</title>
        <authorList>
            <person name="Schachtman D."/>
        </authorList>
    </citation>
    <scope>NUCLEOTIDE SEQUENCE [LARGE SCALE GENOMIC DNA]</scope>
    <source>
        <strain evidence="2 3">BE316</strain>
    </source>
</reference>
<evidence type="ECO:0000256" key="1">
    <source>
        <dbReference type="SAM" id="MobiDB-lite"/>
    </source>
</evidence>
<proteinExistence type="predicted"/>
<comment type="caution">
    <text evidence="2">The sequence shown here is derived from an EMBL/GenBank/DDBJ whole genome shotgun (WGS) entry which is preliminary data.</text>
</comment>
<keyword evidence="3" id="KW-1185">Reference proteome</keyword>
<protein>
    <submittedName>
        <fullName evidence="2">Uncharacterized protein</fullName>
    </submittedName>
</protein>
<accession>A0ABU2A2D3</accession>
<name>A0ABU2A2D3_9BURK</name>
<dbReference type="Proteomes" id="UP001180825">
    <property type="component" value="Unassembled WGS sequence"/>
</dbReference>
<organism evidence="2 3">
    <name type="scientific">Roseateles asaccharophilus</name>
    <dbReference type="NCBI Taxonomy" id="582607"/>
    <lineage>
        <taxon>Bacteria</taxon>
        <taxon>Pseudomonadati</taxon>
        <taxon>Pseudomonadota</taxon>
        <taxon>Betaproteobacteria</taxon>
        <taxon>Burkholderiales</taxon>
        <taxon>Sphaerotilaceae</taxon>
        <taxon>Roseateles</taxon>
    </lineage>
</organism>